<gene>
    <name evidence="2" type="ORF">BN890_47630</name>
</gene>
<name>W6PAQ9_9BACE</name>
<sequence>MNLRYLFFNDGILYWGSIFGGVTLLTVITIILKLLKIARINPAEVIKNE</sequence>
<keyword evidence="1" id="KW-0472">Membrane</keyword>
<keyword evidence="1" id="KW-1133">Transmembrane helix</keyword>
<reference evidence="2 3" key="1">
    <citation type="submission" date="2013-12" db="EMBL/GenBank/DDBJ databases">
        <title>Improved hybrid genome assemblies of Bacteroides xylanisolvens SD CC 1b and Bacteroides xylanisolvens SD CC 2a using Illumina and 454 Sequencing.</title>
        <authorList>
            <person name="Ramaraj T."/>
            <person name="Sundararajan A."/>
            <person name="Mudge J."/>
            <person name="Schilkey F.D."/>
            <person name="Delvecchio V."/>
            <person name="Donlon M."/>
            <person name="Ziemer C."/>
        </authorList>
    </citation>
    <scope>NUCLEOTIDE SEQUENCE [LARGE SCALE GENOMIC DNA]</scope>
</reference>
<organism evidence="2 3">
    <name type="scientific">Bacteroides xylanisolvens SD CC 1b</name>
    <dbReference type="NCBI Taxonomy" id="702447"/>
    <lineage>
        <taxon>Bacteria</taxon>
        <taxon>Pseudomonadati</taxon>
        <taxon>Bacteroidota</taxon>
        <taxon>Bacteroidia</taxon>
        <taxon>Bacteroidales</taxon>
        <taxon>Bacteroidaceae</taxon>
        <taxon>Bacteroides</taxon>
    </lineage>
</organism>
<comment type="caution">
    <text evidence="2">The sequence shown here is derived from an EMBL/GenBank/DDBJ whole genome shotgun (WGS) entry which is preliminary data.</text>
</comment>
<feature type="transmembrane region" description="Helical" evidence="1">
    <location>
        <begin position="12"/>
        <end position="32"/>
    </location>
</feature>
<proteinExistence type="predicted"/>
<dbReference type="EMBL" id="CBXG010000050">
    <property type="protein sequence ID" value="CDM07141.1"/>
    <property type="molecule type" value="Genomic_DNA"/>
</dbReference>
<dbReference type="AlphaFoldDB" id="W6PAQ9"/>
<evidence type="ECO:0000256" key="1">
    <source>
        <dbReference type="SAM" id="Phobius"/>
    </source>
</evidence>
<protein>
    <submittedName>
        <fullName evidence="2">Uncharacterized protein</fullName>
    </submittedName>
</protein>
<accession>W6PAQ9</accession>
<dbReference type="Proteomes" id="UP000019380">
    <property type="component" value="Unassembled WGS sequence"/>
</dbReference>
<keyword evidence="1" id="KW-0812">Transmembrane</keyword>
<evidence type="ECO:0000313" key="3">
    <source>
        <dbReference type="Proteomes" id="UP000019380"/>
    </source>
</evidence>
<evidence type="ECO:0000313" key="2">
    <source>
        <dbReference type="EMBL" id="CDM07141.1"/>
    </source>
</evidence>